<gene>
    <name evidence="5" type="ORF">FPZ49_04880</name>
</gene>
<reference evidence="5 6" key="1">
    <citation type="submission" date="2019-07" db="EMBL/GenBank/DDBJ databases">
        <authorList>
            <person name="Kim J."/>
        </authorList>
    </citation>
    <scope>NUCLEOTIDE SEQUENCE [LARGE SCALE GENOMIC DNA]</scope>
    <source>
        <strain evidence="5 6">JC52</strain>
    </source>
</reference>
<comment type="similarity">
    <text evidence="1">Belongs to the HpcH/HpaI aldolase family.</text>
</comment>
<dbReference type="Proteomes" id="UP000317036">
    <property type="component" value="Unassembled WGS sequence"/>
</dbReference>
<evidence type="ECO:0000256" key="2">
    <source>
        <dbReference type="ARBA" id="ARBA00022723"/>
    </source>
</evidence>
<dbReference type="InterPro" id="IPR015813">
    <property type="entry name" value="Pyrv/PenolPyrv_kinase-like_dom"/>
</dbReference>
<dbReference type="AlphaFoldDB" id="A0A559KGB5"/>
<dbReference type="GO" id="GO:0046872">
    <property type="term" value="F:metal ion binding"/>
    <property type="evidence" value="ECO:0007669"/>
    <property type="project" value="UniProtKB-KW"/>
</dbReference>
<dbReference type="InterPro" id="IPR040442">
    <property type="entry name" value="Pyrv_kinase-like_dom_sf"/>
</dbReference>
<feature type="domain" description="HpcH/HpaI aldolase/citrate lyase" evidence="4">
    <location>
        <begin position="25"/>
        <end position="231"/>
    </location>
</feature>
<organism evidence="5 6">
    <name type="scientific">Paenibacillus cremeus</name>
    <dbReference type="NCBI Taxonomy" id="2163881"/>
    <lineage>
        <taxon>Bacteria</taxon>
        <taxon>Bacillati</taxon>
        <taxon>Bacillota</taxon>
        <taxon>Bacilli</taxon>
        <taxon>Bacillales</taxon>
        <taxon>Paenibacillaceae</taxon>
        <taxon>Paenibacillus</taxon>
    </lineage>
</organism>
<dbReference type="Pfam" id="PF03328">
    <property type="entry name" value="HpcH_HpaI"/>
    <property type="match status" value="1"/>
</dbReference>
<dbReference type="Gene3D" id="3.20.20.60">
    <property type="entry name" value="Phosphoenolpyruvate-binding domains"/>
    <property type="match status" value="1"/>
</dbReference>
<evidence type="ECO:0000259" key="4">
    <source>
        <dbReference type="Pfam" id="PF03328"/>
    </source>
</evidence>
<evidence type="ECO:0000256" key="3">
    <source>
        <dbReference type="ARBA" id="ARBA00023239"/>
    </source>
</evidence>
<evidence type="ECO:0000256" key="1">
    <source>
        <dbReference type="ARBA" id="ARBA00005568"/>
    </source>
</evidence>
<comment type="caution">
    <text evidence="5">The sequence shown here is derived from an EMBL/GenBank/DDBJ whole genome shotgun (WGS) entry which is preliminary data.</text>
</comment>
<dbReference type="PANTHER" id="PTHR30502">
    <property type="entry name" value="2-KETO-3-DEOXY-L-RHAMNONATE ALDOLASE"/>
    <property type="match status" value="1"/>
</dbReference>
<dbReference type="InterPro" id="IPR050251">
    <property type="entry name" value="HpcH-HpaI_aldolase"/>
</dbReference>
<sequence length="270" mass="29748">MNSQELLTKMKAGARVYGTLIISTSPRWPAEVKKLGLDFVFLDTEHMSMDRDQLSWMCRTYSALGIAPIVRIPYPDPHQASIAMDAGAAGIVAPYVETVEQVQALRGAVKLRPLKGQKLQRIIEGVEAPEPLLGEYLQDFNRDNILIVNIESRPALDALDDILAVPGLDGVLIGPHDLSCSLGVPEQYRHPLFAEAIETIIRKARAAGVTAGIHYFFGVDQEIEWGKLGMNMFIQASDMTAFVEQTNRELGEIKQALGDTAKSGQNRIHI</sequence>
<dbReference type="PANTHER" id="PTHR30502:SF0">
    <property type="entry name" value="PHOSPHOENOLPYRUVATE CARBOXYLASE FAMILY PROTEIN"/>
    <property type="match status" value="1"/>
</dbReference>
<dbReference type="InterPro" id="IPR005000">
    <property type="entry name" value="Aldolase/citrate-lyase_domain"/>
</dbReference>
<accession>A0A559KGB5</accession>
<dbReference type="GO" id="GO:0005737">
    <property type="term" value="C:cytoplasm"/>
    <property type="evidence" value="ECO:0007669"/>
    <property type="project" value="TreeGrafter"/>
</dbReference>
<dbReference type="SUPFAM" id="SSF51621">
    <property type="entry name" value="Phosphoenolpyruvate/pyruvate domain"/>
    <property type="match status" value="1"/>
</dbReference>
<keyword evidence="6" id="KW-1185">Reference proteome</keyword>
<proteinExistence type="inferred from homology"/>
<evidence type="ECO:0000313" key="5">
    <source>
        <dbReference type="EMBL" id="TVY11170.1"/>
    </source>
</evidence>
<name>A0A559KGB5_9BACL</name>
<dbReference type="EMBL" id="VNJI01000004">
    <property type="protein sequence ID" value="TVY11170.1"/>
    <property type="molecule type" value="Genomic_DNA"/>
</dbReference>
<evidence type="ECO:0000313" key="6">
    <source>
        <dbReference type="Proteomes" id="UP000317036"/>
    </source>
</evidence>
<keyword evidence="3" id="KW-0456">Lyase</keyword>
<dbReference type="GO" id="GO:0016832">
    <property type="term" value="F:aldehyde-lyase activity"/>
    <property type="evidence" value="ECO:0007669"/>
    <property type="project" value="TreeGrafter"/>
</dbReference>
<keyword evidence="2" id="KW-0479">Metal-binding</keyword>
<dbReference type="OrthoDB" id="86160at2"/>
<protein>
    <submittedName>
        <fullName evidence="5">Aldolase</fullName>
    </submittedName>
</protein>